<dbReference type="InterPro" id="IPR033551">
    <property type="entry name" value="DRC7/lobo"/>
</dbReference>
<dbReference type="OrthoDB" id="10262874at2759"/>
<evidence type="ECO:0000313" key="3">
    <source>
        <dbReference type="Proteomes" id="UP000784294"/>
    </source>
</evidence>
<dbReference type="GO" id="GO:0048870">
    <property type="term" value="P:cell motility"/>
    <property type="evidence" value="ECO:0007669"/>
    <property type="project" value="TreeGrafter"/>
</dbReference>
<dbReference type="Pfam" id="PF24667">
    <property type="entry name" value="MORN_DRC7"/>
    <property type="match status" value="1"/>
</dbReference>
<dbReference type="PANTHER" id="PTHR35249:SF2">
    <property type="entry name" value="DYNEIN REGULATORY COMPLEX SUBUNIT 7"/>
    <property type="match status" value="1"/>
</dbReference>
<dbReference type="AlphaFoldDB" id="A0A3S5A239"/>
<dbReference type="Proteomes" id="UP000784294">
    <property type="component" value="Unassembled WGS sequence"/>
</dbReference>
<organism evidence="2 3">
    <name type="scientific">Protopolystoma xenopodis</name>
    <dbReference type="NCBI Taxonomy" id="117903"/>
    <lineage>
        <taxon>Eukaryota</taxon>
        <taxon>Metazoa</taxon>
        <taxon>Spiralia</taxon>
        <taxon>Lophotrochozoa</taxon>
        <taxon>Platyhelminthes</taxon>
        <taxon>Monogenea</taxon>
        <taxon>Polyopisthocotylea</taxon>
        <taxon>Polystomatidea</taxon>
        <taxon>Polystomatidae</taxon>
        <taxon>Protopolystoma</taxon>
    </lineage>
</organism>
<accession>A0A3S5A239</accession>
<name>A0A3S5A239_9PLAT</name>
<comment type="caution">
    <text evidence="2">The sequence shown here is derived from an EMBL/GenBank/DDBJ whole genome shotgun (WGS) entry which is preliminary data.</text>
</comment>
<sequence length="293" mass="31654">MASRIFRFLVFRPYAASLSVDFHSISCPFRVMRSTVSDLSMSMILHNLWFSFIRNAQTINATNTVASANVAAAPAANGVPNLYRDLQSTLDFQLQCKDSNDNQESTQTSRLSGIRVCGGPGAGAGSGAIANSGPGASSVLPGQASLPGISSYGLANSSRRPGAVCGVNTTSTVQNTLLYRSRFQTTGTNADPMTTTNATGTAKDSARPLATLEDHLLLLEMPASWTLPIILTQEQYQRRYSDAGHKVTYFKRAKLERFAAYSQPGGLVERLTLFHDIELSQPLEVCFIAELYP</sequence>
<evidence type="ECO:0000313" key="2">
    <source>
        <dbReference type="EMBL" id="VEL09864.1"/>
    </source>
</evidence>
<feature type="domain" description="Dynein regulatory complex subunit 7 MORN" evidence="1">
    <location>
        <begin position="244"/>
        <end position="285"/>
    </location>
</feature>
<dbReference type="PANTHER" id="PTHR35249">
    <property type="entry name" value="DYNEIN REGULATORY COMPLEX SUBUNIT 7"/>
    <property type="match status" value="1"/>
</dbReference>
<protein>
    <recommendedName>
        <fullName evidence="1">Dynein regulatory complex subunit 7 MORN domain-containing protein</fullName>
    </recommendedName>
</protein>
<dbReference type="EMBL" id="CAAALY010007445">
    <property type="protein sequence ID" value="VEL09864.1"/>
    <property type="molecule type" value="Genomic_DNA"/>
</dbReference>
<keyword evidence="3" id="KW-1185">Reference proteome</keyword>
<gene>
    <name evidence="2" type="ORF">PXEA_LOCUS3304</name>
</gene>
<reference evidence="2" key="1">
    <citation type="submission" date="2018-11" db="EMBL/GenBank/DDBJ databases">
        <authorList>
            <consortium name="Pathogen Informatics"/>
        </authorList>
    </citation>
    <scope>NUCLEOTIDE SEQUENCE</scope>
</reference>
<dbReference type="InterPro" id="IPR056291">
    <property type="entry name" value="MORN_DRC7"/>
</dbReference>
<proteinExistence type="predicted"/>
<dbReference type="GO" id="GO:0031514">
    <property type="term" value="C:motile cilium"/>
    <property type="evidence" value="ECO:0007669"/>
    <property type="project" value="TreeGrafter"/>
</dbReference>
<evidence type="ECO:0000259" key="1">
    <source>
        <dbReference type="Pfam" id="PF24667"/>
    </source>
</evidence>